<dbReference type="Proteomes" id="UP000053051">
    <property type="component" value="Unassembled WGS sequence"/>
</dbReference>
<dbReference type="OrthoDB" id="9808290at2"/>
<sequence>MIRKFPFFWIILLALLVVSCSNQTQGKLPITYIDSGKSIPKKMGQKLPVSAIASFPRGQKVQLEVAITPKQKSMGLMYRQALPHDRGMLFPFSPPQPVSFWMKNVPVPLDIVFIYKGRIKAIAASVPPCKKERCPSSSSNTPISDVIEIRAGRAAELRLEPGNKVTIDYL</sequence>
<keyword evidence="1" id="KW-0732">Signal</keyword>
<dbReference type="InterPro" id="IPR003795">
    <property type="entry name" value="DUF192"/>
</dbReference>
<dbReference type="RefSeq" id="WP_008232708.1">
    <property type="nucleotide sequence ID" value="NZ_CAIY01000027.1"/>
</dbReference>
<name>M1X4X0_9NOST</name>
<keyword evidence="3" id="KW-1185">Reference proteome</keyword>
<dbReference type="EMBL" id="CAIY01000027">
    <property type="protein sequence ID" value="CCH66826.1"/>
    <property type="molecule type" value="Genomic_DNA"/>
</dbReference>
<protein>
    <recommendedName>
        <fullName evidence="4">DUF192 domain-containing protein</fullName>
    </recommendedName>
</protein>
<accession>M1X4X0</accession>
<evidence type="ECO:0000313" key="3">
    <source>
        <dbReference type="Proteomes" id="UP000053051"/>
    </source>
</evidence>
<feature type="signal peptide" evidence="1">
    <location>
        <begin position="1"/>
        <end position="26"/>
    </location>
</feature>
<comment type="caution">
    <text evidence="2">The sequence shown here is derived from an EMBL/GenBank/DDBJ whole genome shotgun (WGS) entry which is preliminary data.</text>
</comment>
<dbReference type="Pfam" id="PF02643">
    <property type="entry name" value="DUF192"/>
    <property type="match status" value="1"/>
</dbReference>
<organism evidence="2 3">
    <name type="scientific">Richelia intracellularis HH01</name>
    <dbReference type="NCBI Taxonomy" id="1165094"/>
    <lineage>
        <taxon>Bacteria</taxon>
        <taxon>Bacillati</taxon>
        <taxon>Cyanobacteriota</taxon>
        <taxon>Cyanophyceae</taxon>
        <taxon>Nostocales</taxon>
        <taxon>Nostocaceae</taxon>
        <taxon>Richelia</taxon>
    </lineage>
</organism>
<evidence type="ECO:0008006" key="4">
    <source>
        <dbReference type="Google" id="ProtNLM"/>
    </source>
</evidence>
<reference evidence="3" key="2">
    <citation type="submission" date="2016-01" db="EMBL/GenBank/DDBJ databases">
        <title>Diatom-associated endosymboitic cyanobacterium lacks core nitrogen metabolism enzymes.</title>
        <authorList>
            <person name="Hilton J.A."/>
            <person name="Foster R.A."/>
            <person name="Tripp H.J."/>
            <person name="Carter B.J."/>
            <person name="Zehr J.P."/>
            <person name="Villareal T.A."/>
        </authorList>
    </citation>
    <scope>NUCLEOTIDE SEQUENCE [LARGE SCALE GENOMIC DNA]</scope>
    <source>
        <strain evidence="3">HH01</strain>
    </source>
</reference>
<feature type="chain" id="PRO_5004019614" description="DUF192 domain-containing protein" evidence="1">
    <location>
        <begin position="27"/>
        <end position="170"/>
    </location>
</feature>
<gene>
    <name evidence="2" type="ORF">RINTHH_6710</name>
</gene>
<dbReference type="AlphaFoldDB" id="M1X4X0"/>
<dbReference type="PROSITE" id="PS51257">
    <property type="entry name" value="PROKAR_LIPOPROTEIN"/>
    <property type="match status" value="1"/>
</dbReference>
<dbReference type="Gene3D" id="2.60.120.1140">
    <property type="entry name" value="Protein of unknown function DUF192"/>
    <property type="match status" value="1"/>
</dbReference>
<dbReference type="PANTHER" id="PTHR37953">
    <property type="entry name" value="UPF0127 PROTEIN MJ1496"/>
    <property type="match status" value="1"/>
</dbReference>
<dbReference type="PANTHER" id="PTHR37953:SF1">
    <property type="entry name" value="UPF0127 PROTEIN MJ1496"/>
    <property type="match status" value="1"/>
</dbReference>
<dbReference type="STRING" id="1165094.RINTHH_6710"/>
<evidence type="ECO:0000313" key="2">
    <source>
        <dbReference type="EMBL" id="CCH66826.1"/>
    </source>
</evidence>
<proteinExistence type="predicted"/>
<reference evidence="2 3" key="1">
    <citation type="submission" date="2012-05" db="EMBL/GenBank/DDBJ databases">
        <authorList>
            <person name="Hilton J."/>
        </authorList>
    </citation>
    <scope>NUCLEOTIDE SEQUENCE [LARGE SCALE GENOMIC DNA]</scope>
    <source>
        <strain evidence="2 3">HH01</strain>
    </source>
</reference>
<dbReference type="InterPro" id="IPR038695">
    <property type="entry name" value="Saro_0823-like_sf"/>
</dbReference>
<evidence type="ECO:0000256" key="1">
    <source>
        <dbReference type="SAM" id="SignalP"/>
    </source>
</evidence>